<dbReference type="OrthoDB" id="9759607at2"/>
<feature type="domain" description="Response regulatory" evidence="2">
    <location>
        <begin position="116"/>
        <end position="232"/>
    </location>
</feature>
<dbReference type="Pfam" id="PF00072">
    <property type="entry name" value="Response_reg"/>
    <property type="match status" value="2"/>
</dbReference>
<dbReference type="Gene3D" id="3.40.50.2300">
    <property type="match status" value="2"/>
</dbReference>
<evidence type="ECO:0000259" key="3">
    <source>
        <dbReference type="PROSITE" id="PS50887"/>
    </source>
</evidence>
<dbReference type="Pfam" id="PF00990">
    <property type="entry name" value="GGDEF"/>
    <property type="match status" value="1"/>
</dbReference>
<feature type="modified residue" description="4-aspartylphosphate" evidence="1">
    <location>
        <position position="165"/>
    </location>
</feature>
<dbReference type="EMBL" id="AP019400">
    <property type="protein sequence ID" value="BBI35351.1"/>
    <property type="molecule type" value="Genomic_DNA"/>
</dbReference>
<feature type="modified residue" description="4-aspartylphosphate" evidence="1">
    <location>
        <position position="474"/>
    </location>
</feature>
<dbReference type="InterPro" id="IPR043128">
    <property type="entry name" value="Rev_trsase/Diguanyl_cyclase"/>
</dbReference>
<dbReference type="GO" id="GO:0000160">
    <property type="term" value="P:phosphorelay signal transduction system"/>
    <property type="evidence" value="ECO:0007669"/>
    <property type="project" value="InterPro"/>
</dbReference>
<dbReference type="NCBIfam" id="TIGR00254">
    <property type="entry name" value="GGDEF"/>
    <property type="match status" value="1"/>
</dbReference>
<keyword evidence="1" id="KW-0597">Phosphoprotein</keyword>
<dbReference type="Gene3D" id="3.30.70.270">
    <property type="match status" value="1"/>
</dbReference>
<organism evidence="4 5">
    <name type="scientific">Cohnella abietis</name>
    <dbReference type="NCBI Taxonomy" id="2507935"/>
    <lineage>
        <taxon>Bacteria</taxon>
        <taxon>Bacillati</taxon>
        <taxon>Bacillota</taxon>
        <taxon>Bacilli</taxon>
        <taxon>Bacillales</taxon>
        <taxon>Paenibacillaceae</taxon>
        <taxon>Cohnella</taxon>
    </lineage>
</organism>
<reference evidence="4 5" key="1">
    <citation type="submission" date="2019-01" db="EMBL/GenBank/DDBJ databases">
        <title>Complete genome sequence of Cohnella hallensis HS21 isolated from Korean fir (Abies koreana) rhizospheric soil.</title>
        <authorList>
            <person name="Jiang L."/>
            <person name="Kang S.W."/>
            <person name="Kim S."/>
            <person name="Jung J."/>
            <person name="Kim C.Y."/>
            <person name="Kim D.H."/>
            <person name="Kim S.W."/>
            <person name="Lee J."/>
        </authorList>
    </citation>
    <scope>NUCLEOTIDE SEQUENCE [LARGE SCALE GENOMIC DNA]</scope>
    <source>
        <strain evidence="4 5">HS21</strain>
    </source>
</reference>
<dbReference type="FunFam" id="3.30.70.270:FF:000001">
    <property type="entry name" value="Diguanylate cyclase domain protein"/>
    <property type="match status" value="1"/>
</dbReference>
<dbReference type="InterPro" id="IPR011006">
    <property type="entry name" value="CheY-like_superfamily"/>
</dbReference>
<dbReference type="CDD" id="cd01949">
    <property type="entry name" value="GGDEF"/>
    <property type="match status" value="1"/>
</dbReference>
<dbReference type="GO" id="GO:0005886">
    <property type="term" value="C:plasma membrane"/>
    <property type="evidence" value="ECO:0007669"/>
    <property type="project" value="TreeGrafter"/>
</dbReference>
<proteinExistence type="predicted"/>
<dbReference type="SUPFAM" id="SSF55073">
    <property type="entry name" value="Nucleotide cyclase"/>
    <property type="match status" value="1"/>
</dbReference>
<dbReference type="AlphaFoldDB" id="A0A3T1DB45"/>
<gene>
    <name evidence="4" type="ORF">KCTCHS21_47500</name>
</gene>
<accession>A0A3T1DB45</accession>
<dbReference type="InterPro" id="IPR001789">
    <property type="entry name" value="Sig_transdc_resp-reg_receiver"/>
</dbReference>
<name>A0A3T1DB45_9BACL</name>
<evidence type="ECO:0000313" key="5">
    <source>
        <dbReference type="Proteomes" id="UP000289856"/>
    </source>
</evidence>
<evidence type="ECO:0000313" key="4">
    <source>
        <dbReference type="EMBL" id="BBI35351.1"/>
    </source>
</evidence>
<keyword evidence="5" id="KW-1185">Reference proteome</keyword>
<dbReference type="GO" id="GO:1902201">
    <property type="term" value="P:negative regulation of bacterial-type flagellum-dependent cell motility"/>
    <property type="evidence" value="ECO:0007669"/>
    <property type="project" value="TreeGrafter"/>
</dbReference>
<evidence type="ECO:0008006" key="6">
    <source>
        <dbReference type="Google" id="ProtNLM"/>
    </source>
</evidence>
<dbReference type="InterPro" id="IPR000160">
    <property type="entry name" value="GGDEF_dom"/>
</dbReference>
<dbReference type="SMART" id="SM00448">
    <property type="entry name" value="REC"/>
    <property type="match status" value="2"/>
</dbReference>
<feature type="domain" description="GGDEF" evidence="3">
    <location>
        <begin position="272"/>
        <end position="405"/>
    </location>
</feature>
<dbReference type="SMART" id="SM00267">
    <property type="entry name" value="GGDEF"/>
    <property type="match status" value="1"/>
</dbReference>
<dbReference type="GO" id="GO:0052621">
    <property type="term" value="F:diguanylate cyclase activity"/>
    <property type="evidence" value="ECO:0007669"/>
    <property type="project" value="TreeGrafter"/>
</dbReference>
<dbReference type="GO" id="GO:0043709">
    <property type="term" value="P:cell adhesion involved in single-species biofilm formation"/>
    <property type="evidence" value="ECO:0007669"/>
    <property type="project" value="TreeGrafter"/>
</dbReference>
<evidence type="ECO:0000256" key="1">
    <source>
        <dbReference type="PROSITE-ProRule" id="PRU00169"/>
    </source>
</evidence>
<dbReference type="PANTHER" id="PTHR45138:SF9">
    <property type="entry name" value="DIGUANYLATE CYCLASE DGCM-RELATED"/>
    <property type="match status" value="1"/>
</dbReference>
<evidence type="ECO:0000259" key="2">
    <source>
        <dbReference type="PROSITE" id="PS50110"/>
    </source>
</evidence>
<dbReference type="InterPro" id="IPR036641">
    <property type="entry name" value="HPT_dom_sf"/>
</dbReference>
<sequence length="546" mass="62446">MSVHKYKELLEKRIKETLTGWSSMDLVEEKDIYRFLHNLKGTAGTIGLVDIEKDAERKLNLYSDDGNRQFVFSDWHEQLNSLLGFVSDGAECGGPVESTALFNNSDDVDSHITESKILIIDDDVELAAYLKGILEEKSYSVNIALTAERGLKLYYEWKPDMLILDLFLPDTNGLQVLKQIVEKFNQANIPIIVISIEDSIANKIHAYRLGAMDFFAKPIDPELLEALIENRFRMKRHWDHSVVVDELTGAYNRKHFNKTMTQLLSHYQRSSNIFSVALLDLDCFKKVNDTYGHLMGDEVLQSFVQVVNETKRDEDVLCRYGGEEFALLLPNTDKIQATELLHRIRENFALRVFFSDSLSFHVTFSAGVTDVSEDNAQSDMLVNEADQALYLGKQSGRNQTVVYSPHMVVRSKEQKLNILIVDDDPLIRDVVVTQLSQWQMNRGIPVNVREYADGISFLDSDWYSDKEKYIILLDGSMPTIDGVEVLNRIRANYPEHNIIVAMLTARNNQADIVQALQNGADDYIVKPFHMQELISRIERLAQRITH</sequence>
<dbReference type="Proteomes" id="UP000289856">
    <property type="component" value="Chromosome"/>
</dbReference>
<dbReference type="KEGG" id="cohn:KCTCHS21_47500"/>
<dbReference type="RefSeq" id="WP_130613938.1">
    <property type="nucleotide sequence ID" value="NZ_AP019400.1"/>
</dbReference>
<dbReference type="PANTHER" id="PTHR45138">
    <property type="entry name" value="REGULATORY COMPONENTS OF SENSORY TRANSDUCTION SYSTEM"/>
    <property type="match status" value="1"/>
</dbReference>
<dbReference type="PROSITE" id="PS50887">
    <property type="entry name" value="GGDEF"/>
    <property type="match status" value="1"/>
</dbReference>
<dbReference type="InterPro" id="IPR050469">
    <property type="entry name" value="Diguanylate_Cyclase"/>
</dbReference>
<dbReference type="InterPro" id="IPR029787">
    <property type="entry name" value="Nucleotide_cyclase"/>
</dbReference>
<dbReference type="SUPFAM" id="SSF52172">
    <property type="entry name" value="CheY-like"/>
    <property type="match status" value="2"/>
</dbReference>
<feature type="domain" description="Response regulatory" evidence="2">
    <location>
        <begin position="417"/>
        <end position="541"/>
    </location>
</feature>
<dbReference type="CDD" id="cd17574">
    <property type="entry name" value="REC_OmpR"/>
    <property type="match status" value="1"/>
</dbReference>
<dbReference type="SUPFAM" id="SSF47226">
    <property type="entry name" value="Histidine-containing phosphotransfer domain, HPT domain"/>
    <property type="match status" value="1"/>
</dbReference>
<protein>
    <recommendedName>
        <fullName evidence="6">Diguanylate cyclase</fullName>
    </recommendedName>
</protein>
<dbReference type="PROSITE" id="PS50110">
    <property type="entry name" value="RESPONSE_REGULATORY"/>
    <property type="match status" value="2"/>
</dbReference>